<dbReference type="InterPro" id="IPR036388">
    <property type="entry name" value="WH-like_DNA-bd_sf"/>
</dbReference>
<accession>A0A4Z0Q1Q4</accession>
<dbReference type="OrthoDB" id="9815009at2"/>
<dbReference type="AlphaFoldDB" id="A0A4Z0Q1Q4"/>
<dbReference type="PROSITE" id="PS51000">
    <property type="entry name" value="HTH_DEOR_2"/>
    <property type="match status" value="1"/>
</dbReference>
<keyword evidence="2" id="KW-0804">Transcription</keyword>
<dbReference type="EMBL" id="SRLC01000001">
    <property type="protein sequence ID" value="TGE23907.1"/>
    <property type="molecule type" value="Genomic_DNA"/>
</dbReference>
<dbReference type="InterPro" id="IPR028349">
    <property type="entry name" value="PafC-like"/>
</dbReference>
<keyword evidence="5" id="KW-1185">Reference proteome</keyword>
<dbReference type="InterPro" id="IPR051534">
    <property type="entry name" value="CBASS_pafABC_assoc_protein"/>
</dbReference>
<dbReference type="Gene3D" id="1.10.10.10">
    <property type="entry name" value="Winged helix-like DNA-binding domain superfamily/Winged helix DNA-binding domain"/>
    <property type="match status" value="1"/>
</dbReference>
<dbReference type="SMART" id="SM00420">
    <property type="entry name" value="HTH_DEOR"/>
    <property type="match status" value="1"/>
</dbReference>
<feature type="domain" description="HTH deoR-type" evidence="3">
    <location>
        <begin position="3"/>
        <end position="58"/>
    </location>
</feature>
<protein>
    <submittedName>
        <fullName evidence="4">YafY family transcriptional regulator</fullName>
    </submittedName>
</protein>
<dbReference type="Proteomes" id="UP000297549">
    <property type="component" value="Unassembled WGS sequence"/>
</dbReference>
<dbReference type="Pfam" id="PF13280">
    <property type="entry name" value="WYL"/>
    <property type="match status" value="1"/>
</dbReference>
<dbReference type="InterPro" id="IPR013196">
    <property type="entry name" value="HTH_11"/>
</dbReference>
<evidence type="ECO:0000259" key="3">
    <source>
        <dbReference type="PROSITE" id="PS51000"/>
    </source>
</evidence>
<dbReference type="InterPro" id="IPR001034">
    <property type="entry name" value="DeoR_HTH"/>
</dbReference>
<gene>
    <name evidence="4" type="ORF">E5K00_01445</name>
</gene>
<dbReference type="InterPro" id="IPR036390">
    <property type="entry name" value="WH_DNA-bd_sf"/>
</dbReference>
<reference evidence="4 5" key="1">
    <citation type="submission" date="2019-04" db="EMBL/GenBank/DDBJ databases">
        <authorList>
            <person name="Feng G."/>
            <person name="Zhang J."/>
            <person name="Zhu H."/>
        </authorList>
    </citation>
    <scope>NUCLEOTIDE SEQUENCE [LARGE SCALE GENOMIC DNA]</scope>
    <source>
        <strain evidence="4 5">JCM 31653</strain>
    </source>
</reference>
<evidence type="ECO:0000256" key="1">
    <source>
        <dbReference type="ARBA" id="ARBA00023015"/>
    </source>
</evidence>
<dbReference type="PIRSF" id="PIRSF016838">
    <property type="entry name" value="PafC"/>
    <property type="match status" value="1"/>
</dbReference>
<organism evidence="4 5">
    <name type="scientific">Hymenobacter aquaticus</name>
    <dbReference type="NCBI Taxonomy" id="1867101"/>
    <lineage>
        <taxon>Bacteria</taxon>
        <taxon>Pseudomonadati</taxon>
        <taxon>Bacteroidota</taxon>
        <taxon>Cytophagia</taxon>
        <taxon>Cytophagales</taxon>
        <taxon>Hymenobacteraceae</taxon>
        <taxon>Hymenobacter</taxon>
    </lineage>
</organism>
<dbReference type="RefSeq" id="WP_135460953.1">
    <property type="nucleotide sequence ID" value="NZ_SRLC01000001.1"/>
</dbReference>
<evidence type="ECO:0000313" key="5">
    <source>
        <dbReference type="Proteomes" id="UP000297549"/>
    </source>
</evidence>
<proteinExistence type="predicted"/>
<sequence>MNRFDRITAILIQLQAKRVVKGPELAQRYGVSLRTIYRDLRTLEEAGVPLSGEAGVGYCLADGYRLPPVMFSREEATALLTAEKLVSRLTDAHSAQLSSAAMDKLRAVLRRTDRDYLEDLGPRITILPTGRPGGTPHAPPANIHQRLLTAIADQRVVGLDYRAGYQGTASQRELEPIGIYFGHYWHVVGFCRLRQEFRDFRLDRIVNLHLRDEQFAPRPETLQSYWAQQAAGRQAQPMLVRFAPEAAARVQENKHHFGAVQEQTTAAGELEITFLTGQPEYLARWLLLFAGQVTIVAPVELRERVRELAHRAYACFG</sequence>
<name>A0A4Z0Q1Q4_9BACT</name>
<dbReference type="Pfam" id="PF08279">
    <property type="entry name" value="HTH_11"/>
    <property type="match status" value="1"/>
</dbReference>
<dbReference type="SUPFAM" id="SSF46785">
    <property type="entry name" value="Winged helix' DNA-binding domain"/>
    <property type="match status" value="1"/>
</dbReference>
<dbReference type="Pfam" id="PF25583">
    <property type="entry name" value="WCX"/>
    <property type="match status" value="1"/>
</dbReference>
<comment type="caution">
    <text evidence="4">The sequence shown here is derived from an EMBL/GenBank/DDBJ whole genome shotgun (WGS) entry which is preliminary data.</text>
</comment>
<evidence type="ECO:0000256" key="2">
    <source>
        <dbReference type="ARBA" id="ARBA00023163"/>
    </source>
</evidence>
<dbReference type="InterPro" id="IPR057727">
    <property type="entry name" value="WCX_dom"/>
</dbReference>
<keyword evidence="1" id="KW-0805">Transcription regulation</keyword>
<dbReference type="GO" id="GO:0003700">
    <property type="term" value="F:DNA-binding transcription factor activity"/>
    <property type="evidence" value="ECO:0007669"/>
    <property type="project" value="InterPro"/>
</dbReference>
<evidence type="ECO:0000313" key="4">
    <source>
        <dbReference type="EMBL" id="TGE23907.1"/>
    </source>
</evidence>
<dbReference type="PANTHER" id="PTHR34580">
    <property type="match status" value="1"/>
</dbReference>
<dbReference type="PROSITE" id="PS52050">
    <property type="entry name" value="WYL"/>
    <property type="match status" value="1"/>
</dbReference>
<dbReference type="PANTHER" id="PTHR34580:SF1">
    <property type="entry name" value="PROTEIN PAFC"/>
    <property type="match status" value="1"/>
</dbReference>
<dbReference type="InterPro" id="IPR026881">
    <property type="entry name" value="WYL_dom"/>
</dbReference>